<keyword evidence="1" id="KW-0472">Membrane</keyword>
<dbReference type="Proteomes" id="UP000675747">
    <property type="component" value="Unassembled WGS sequence"/>
</dbReference>
<keyword evidence="4" id="KW-1185">Reference proteome</keyword>
<feature type="transmembrane region" description="Helical" evidence="1">
    <location>
        <begin position="5"/>
        <end position="25"/>
    </location>
</feature>
<reference evidence="2" key="2">
    <citation type="submission" date="2021-04" db="EMBL/GenBank/DDBJ databases">
        <authorList>
            <person name="Karlyshev A.V."/>
        </authorList>
    </citation>
    <scope>NUCLEOTIDE SEQUENCE</scope>
    <source>
        <strain evidence="2">LMG 29479</strain>
    </source>
</reference>
<feature type="transmembrane region" description="Helical" evidence="1">
    <location>
        <begin position="45"/>
        <end position="65"/>
    </location>
</feature>
<comment type="caution">
    <text evidence="2">The sequence shown here is derived from an EMBL/GenBank/DDBJ whole genome shotgun (WGS) entry which is preliminary data.</text>
</comment>
<dbReference type="EMBL" id="JAGQFT020000006">
    <property type="protein sequence ID" value="MBS7457686.1"/>
    <property type="molecule type" value="Genomic_DNA"/>
</dbReference>
<evidence type="ECO:0000313" key="2">
    <source>
        <dbReference type="EMBL" id="MBR0561449.1"/>
    </source>
</evidence>
<evidence type="ECO:0000313" key="3">
    <source>
        <dbReference type="EMBL" id="MBS7457686.1"/>
    </source>
</evidence>
<protein>
    <submittedName>
        <fullName evidence="2">Uncharacterized protein</fullName>
    </submittedName>
</protein>
<keyword evidence="1" id="KW-0812">Transmembrane</keyword>
<dbReference type="EMBL" id="JAGQFT010000010">
    <property type="protein sequence ID" value="MBR0561449.1"/>
    <property type="molecule type" value="Genomic_DNA"/>
</dbReference>
<sequence>MSIVLLFVTLIAFFGLGLSTIFWIGFWDGFLRASPYGKELLIDSLTGRAFGIPIICALWLIAYFAL</sequence>
<gene>
    <name evidence="3" type="ORF">KB893_011155</name>
    <name evidence="2" type="ORF">KB893_02770</name>
</gene>
<keyword evidence="1" id="KW-1133">Transmembrane helix</keyword>
<name>A0A8J7VT47_9GAMM</name>
<organism evidence="2">
    <name type="scientific">Coralloluteibacterium stylophorae</name>
    <dbReference type="NCBI Taxonomy" id="1776034"/>
    <lineage>
        <taxon>Bacteria</taxon>
        <taxon>Pseudomonadati</taxon>
        <taxon>Pseudomonadota</taxon>
        <taxon>Gammaproteobacteria</taxon>
        <taxon>Lysobacterales</taxon>
        <taxon>Lysobacteraceae</taxon>
        <taxon>Coralloluteibacterium</taxon>
    </lineage>
</organism>
<reference evidence="3 4" key="1">
    <citation type="journal article" date="2021" name="Microbiol. Resour. Announc.">
        <title>Draft Genome Sequence of Coralloluteibacterium stylophorae LMG 29479T.</title>
        <authorList>
            <person name="Karlyshev A.V."/>
            <person name="Kudryashova E.B."/>
            <person name="Ariskina E.V."/>
            <person name="Conroy A.P."/>
            <person name="Abidueva E.Y."/>
        </authorList>
    </citation>
    <scope>NUCLEOTIDE SEQUENCE [LARGE SCALE GENOMIC DNA]</scope>
    <source>
        <strain evidence="3 4">LMG 29479</strain>
    </source>
</reference>
<dbReference type="AlphaFoldDB" id="A0A8J7VT47"/>
<evidence type="ECO:0000256" key="1">
    <source>
        <dbReference type="SAM" id="Phobius"/>
    </source>
</evidence>
<proteinExistence type="predicted"/>
<evidence type="ECO:0000313" key="4">
    <source>
        <dbReference type="Proteomes" id="UP000675747"/>
    </source>
</evidence>
<accession>A0A8J7VT47</accession>
<dbReference type="RefSeq" id="WP_211925418.1">
    <property type="nucleotide sequence ID" value="NZ_JAGQFT020000006.1"/>
</dbReference>